<dbReference type="Gene3D" id="3.40.470.10">
    <property type="entry name" value="Uracil-DNA glycosylase-like domain"/>
    <property type="match status" value="1"/>
</dbReference>
<sequence length="219" mass="25662">MIRENKDALEYFYTLLDQAEAVLCDDLMMEKTPFSEYDVKFPEREERKDEKSESISDCHKCPLWQNRRENTYFNPQKAKVVFILSKLETADSVFSNQSEALFEKEMNVLSLSRSNRAVIPLINCPVAAFDGRYASMCKRFLKERIEALDPTLIVIMGSECARFLTQMNVPFENMRASVRSFRFLSRKTFITYSPQELIGDRMLRRPVFEDLKKIKESLS</sequence>
<dbReference type="AlphaFoldDB" id="A0A9D1PSI7"/>
<evidence type="ECO:0000313" key="1">
    <source>
        <dbReference type="EMBL" id="HIV98537.1"/>
    </source>
</evidence>
<protein>
    <recommendedName>
        <fullName evidence="3">Uracil-DNA glycosylase-like domain-containing protein</fullName>
    </recommendedName>
</protein>
<dbReference type="EMBL" id="DXHU01000006">
    <property type="protein sequence ID" value="HIV98537.1"/>
    <property type="molecule type" value="Genomic_DNA"/>
</dbReference>
<evidence type="ECO:0008006" key="3">
    <source>
        <dbReference type="Google" id="ProtNLM"/>
    </source>
</evidence>
<comment type="caution">
    <text evidence="1">The sequence shown here is derived from an EMBL/GenBank/DDBJ whole genome shotgun (WGS) entry which is preliminary data.</text>
</comment>
<accession>A0A9D1PSI7</accession>
<evidence type="ECO:0000313" key="2">
    <source>
        <dbReference type="Proteomes" id="UP000823936"/>
    </source>
</evidence>
<reference evidence="1" key="1">
    <citation type="journal article" date="2021" name="PeerJ">
        <title>Extensive microbial diversity within the chicken gut microbiome revealed by metagenomics and culture.</title>
        <authorList>
            <person name="Gilroy R."/>
            <person name="Ravi A."/>
            <person name="Getino M."/>
            <person name="Pursley I."/>
            <person name="Horton D.L."/>
            <person name="Alikhan N.F."/>
            <person name="Baker D."/>
            <person name="Gharbi K."/>
            <person name="Hall N."/>
            <person name="Watson M."/>
            <person name="Adriaenssens E.M."/>
            <person name="Foster-Nyarko E."/>
            <person name="Jarju S."/>
            <person name="Secka A."/>
            <person name="Antonio M."/>
            <person name="Oren A."/>
            <person name="Chaudhuri R.R."/>
            <person name="La Ragione R."/>
            <person name="Hildebrand F."/>
            <person name="Pallen M.J."/>
        </authorList>
    </citation>
    <scope>NUCLEOTIDE SEQUENCE</scope>
    <source>
        <strain evidence="1">Gambia11-129</strain>
    </source>
</reference>
<dbReference type="SUPFAM" id="SSF52141">
    <property type="entry name" value="Uracil-DNA glycosylase-like"/>
    <property type="match status" value="1"/>
</dbReference>
<organism evidence="1 2">
    <name type="scientific">Candidatus Ornithospirochaeta avicola</name>
    <dbReference type="NCBI Taxonomy" id="2840896"/>
    <lineage>
        <taxon>Bacteria</taxon>
        <taxon>Pseudomonadati</taxon>
        <taxon>Spirochaetota</taxon>
        <taxon>Spirochaetia</taxon>
        <taxon>Spirochaetales</taxon>
        <taxon>Spirochaetaceae</taxon>
        <taxon>Spirochaetaceae incertae sedis</taxon>
        <taxon>Candidatus Ornithospirochaeta</taxon>
    </lineage>
</organism>
<reference evidence="1" key="2">
    <citation type="submission" date="2021-04" db="EMBL/GenBank/DDBJ databases">
        <authorList>
            <person name="Gilroy R."/>
        </authorList>
    </citation>
    <scope>NUCLEOTIDE SEQUENCE</scope>
    <source>
        <strain evidence="1">Gambia11-129</strain>
    </source>
</reference>
<proteinExistence type="predicted"/>
<dbReference type="Proteomes" id="UP000823936">
    <property type="component" value="Unassembled WGS sequence"/>
</dbReference>
<name>A0A9D1PSI7_9SPIO</name>
<gene>
    <name evidence="1" type="ORF">IAB12_02005</name>
</gene>
<dbReference type="InterPro" id="IPR036895">
    <property type="entry name" value="Uracil-DNA_glycosylase-like_sf"/>
</dbReference>